<dbReference type="GO" id="GO:0033765">
    <property type="term" value="F:steroid dehydrogenase activity, acting on the CH-CH group of donors"/>
    <property type="evidence" value="ECO:0007669"/>
    <property type="project" value="UniProtKB-ARBA"/>
</dbReference>
<evidence type="ECO:0000256" key="5">
    <source>
        <dbReference type="ARBA" id="ARBA00012792"/>
    </source>
</evidence>
<dbReference type="InterPro" id="IPR030664">
    <property type="entry name" value="SdhA/FrdA/AprA"/>
</dbReference>
<dbReference type="GO" id="GO:0008177">
    <property type="term" value="F:succinate dehydrogenase (quinone) activity"/>
    <property type="evidence" value="ECO:0007669"/>
    <property type="project" value="UniProtKB-EC"/>
</dbReference>
<feature type="domain" description="FAD-dependent oxidoreductase 2 FAD-binding" evidence="21">
    <location>
        <begin position="6"/>
        <end position="394"/>
    </location>
</feature>
<keyword evidence="7 19" id="KW-0813">Transport</keyword>
<evidence type="ECO:0000256" key="14">
    <source>
        <dbReference type="ARBA" id="ARBA00023136"/>
    </source>
</evidence>
<evidence type="ECO:0000259" key="21">
    <source>
        <dbReference type="Pfam" id="PF00890"/>
    </source>
</evidence>
<dbReference type="InterPro" id="IPR005884">
    <property type="entry name" value="Fum_red_fp"/>
</dbReference>
<dbReference type="NCBIfam" id="TIGR01812">
    <property type="entry name" value="sdhA_frdA_Gneg"/>
    <property type="match status" value="1"/>
</dbReference>
<dbReference type="InterPro" id="IPR014006">
    <property type="entry name" value="Succ_Dhase_FrdA_Gneg"/>
</dbReference>
<dbReference type="InterPro" id="IPR003953">
    <property type="entry name" value="FAD-dep_OxRdtase_2_FAD-bd"/>
</dbReference>
<comment type="subunit">
    <text evidence="4 19">Part of an enzyme complex containing four subunits: a flavoprotein (FrdA), an iron-sulfur protein (FrdB), and two hydrophobic anchor proteins (FrdC and FrdD).</text>
</comment>
<feature type="binding site" evidence="18">
    <location>
        <begin position="36"/>
        <end position="51"/>
    </location>
    <ligand>
        <name>FAD</name>
        <dbReference type="ChEBI" id="CHEBI:57692"/>
    </ligand>
</feature>
<proteinExistence type="inferred from homology"/>
<dbReference type="InterPro" id="IPR027477">
    <property type="entry name" value="Succ_DH/fumarate_Rdtase_cat_sf"/>
</dbReference>
<organism evidence="23 24">
    <name type="scientific">Couchioplanes caeruleus subsp. caeruleus</name>
    <dbReference type="NCBI Taxonomy" id="56427"/>
    <lineage>
        <taxon>Bacteria</taxon>
        <taxon>Bacillati</taxon>
        <taxon>Actinomycetota</taxon>
        <taxon>Actinomycetes</taxon>
        <taxon>Micromonosporales</taxon>
        <taxon>Micromonosporaceae</taxon>
        <taxon>Couchioplanes</taxon>
    </lineage>
</organism>
<keyword evidence="13 19" id="KW-0560">Oxidoreductase</keyword>
<dbReference type="FunFam" id="3.90.700.10:FF:000003">
    <property type="entry name" value="Fumarate reductase flavoprotein subunit"/>
    <property type="match status" value="1"/>
</dbReference>
<evidence type="ECO:0000256" key="16">
    <source>
        <dbReference type="ARBA" id="ARBA00049220"/>
    </source>
</evidence>
<feature type="binding site" evidence="18">
    <location>
        <position position="353"/>
    </location>
    <ligand>
        <name>substrate</name>
    </ligand>
</feature>
<keyword evidence="24" id="KW-1185">Reference proteome</keyword>
<evidence type="ECO:0000256" key="17">
    <source>
        <dbReference type="PIRSR" id="PIRSR000171-1"/>
    </source>
</evidence>
<gene>
    <name evidence="23" type="ORF">BG844_30755</name>
</gene>
<dbReference type="GO" id="GO:0050660">
    <property type="term" value="F:flavin adenine dinucleotide binding"/>
    <property type="evidence" value="ECO:0007669"/>
    <property type="project" value="InterPro"/>
</dbReference>
<evidence type="ECO:0000256" key="18">
    <source>
        <dbReference type="PIRSR" id="PIRSR630664-51"/>
    </source>
</evidence>
<feature type="active site" description="Proton acceptor" evidence="17">
    <location>
        <position position="285"/>
    </location>
</feature>
<evidence type="ECO:0000256" key="3">
    <source>
        <dbReference type="ARBA" id="ARBA00008040"/>
    </source>
</evidence>
<evidence type="ECO:0000256" key="11">
    <source>
        <dbReference type="ARBA" id="ARBA00022827"/>
    </source>
</evidence>
<feature type="compositionally biased region" description="Low complexity" evidence="20">
    <location>
        <begin position="412"/>
        <end position="424"/>
    </location>
</feature>
<comment type="cofactor">
    <cofactor evidence="1 18 19">
        <name>FAD</name>
        <dbReference type="ChEBI" id="CHEBI:57692"/>
    </cofactor>
</comment>
<feature type="region of interest" description="Disordered" evidence="20">
    <location>
        <begin position="412"/>
        <end position="433"/>
    </location>
</feature>
<dbReference type="Gene3D" id="3.50.50.60">
    <property type="entry name" value="FAD/NAD(P)-binding domain"/>
    <property type="match status" value="1"/>
</dbReference>
<keyword evidence="11 18" id="KW-0274">FAD</keyword>
<dbReference type="Pfam" id="PF00890">
    <property type="entry name" value="FAD_binding_2"/>
    <property type="match status" value="1"/>
</dbReference>
<evidence type="ECO:0000313" key="23">
    <source>
        <dbReference type="EMBL" id="OJF10671.1"/>
    </source>
</evidence>
<dbReference type="GO" id="GO:0009055">
    <property type="term" value="F:electron transfer activity"/>
    <property type="evidence" value="ECO:0007669"/>
    <property type="project" value="TreeGrafter"/>
</dbReference>
<dbReference type="InterPro" id="IPR037099">
    <property type="entry name" value="Fum_R/Succ_DH_flav-like_C_sf"/>
</dbReference>
<keyword evidence="9 18" id="KW-0285">Flavoprotein</keyword>
<keyword evidence="12 19" id="KW-0249">Electron transport</keyword>
<dbReference type="NCBIfam" id="TIGR01176">
    <property type="entry name" value="fum_red_Fp"/>
    <property type="match status" value="1"/>
</dbReference>
<evidence type="ECO:0000256" key="1">
    <source>
        <dbReference type="ARBA" id="ARBA00001974"/>
    </source>
</evidence>
<dbReference type="GO" id="GO:0009061">
    <property type="term" value="P:anaerobic respiration"/>
    <property type="evidence" value="ECO:0007669"/>
    <property type="project" value="InterPro"/>
</dbReference>
<reference evidence="23 24" key="1">
    <citation type="submission" date="2016-09" db="EMBL/GenBank/DDBJ databases">
        <title>Couchioplanes caeruleus draft genome sequence.</title>
        <authorList>
            <person name="Sheehan J."/>
            <person name="Caffrey P."/>
        </authorList>
    </citation>
    <scope>NUCLEOTIDE SEQUENCE [LARGE SCALE GENOMIC DNA]</scope>
    <source>
        <strain evidence="23 24">DSM 43634</strain>
    </source>
</reference>
<feature type="binding site" evidence="18">
    <location>
        <position position="232"/>
    </location>
    <ligand>
        <name>substrate</name>
    </ligand>
</feature>
<evidence type="ECO:0000256" key="20">
    <source>
        <dbReference type="SAM" id="MobiDB-lite"/>
    </source>
</evidence>
<feature type="binding site" evidence="18">
    <location>
        <position position="377"/>
    </location>
    <ligand>
        <name>FAD</name>
        <dbReference type="ChEBI" id="CHEBI:57692"/>
    </ligand>
</feature>
<name>A0A1K0FCV3_9ACTN</name>
<dbReference type="GO" id="GO:0005886">
    <property type="term" value="C:plasma membrane"/>
    <property type="evidence" value="ECO:0007669"/>
    <property type="project" value="UniProtKB-SubCell"/>
</dbReference>
<dbReference type="AlphaFoldDB" id="A0A1K0FCV3"/>
<feature type="binding site" evidence="18">
    <location>
        <position position="388"/>
    </location>
    <ligand>
        <name>FAD</name>
        <dbReference type="ChEBI" id="CHEBI:57692"/>
    </ligand>
</feature>
<evidence type="ECO:0000256" key="13">
    <source>
        <dbReference type="ARBA" id="ARBA00023002"/>
    </source>
</evidence>
<dbReference type="FunFam" id="1.20.58.100:FF:000001">
    <property type="entry name" value="Succinate dehydrogenase flavoprotein subunit (SdhA)"/>
    <property type="match status" value="1"/>
</dbReference>
<dbReference type="PRINTS" id="PR00368">
    <property type="entry name" value="FADPNR"/>
</dbReference>
<protein>
    <recommendedName>
        <fullName evidence="6 19">Fumarate reductase flavoprotein subunit</fullName>
        <ecNumber evidence="5 19">1.3.5.1</ecNumber>
    </recommendedName>
</protein>
<dbReference type="Gene3D" id="1.20.58.100">
    <property type="entry name" value="Fumarate reductase/succinate dehydrogenase flavoprotein-like, C-terminal domain"/>
    <property type="match status" value="1"/>
</dbReference>
<feature type="domain" description="Fumarate reductase/succinate dehydrogenase flavoprotein-like C-terminal" evidence="22">
    <location>
        <begin position="451"/>
        <end position="577"/>
    </location>
</feature>
<evidence type="ECO:0000256" key="9">
    <source>
        <dbReference type="ARBA" id="ARBA00022630"/>
    </source>
</evidence>
<dbReference type="PROSITE" id="PS00504">
    <property type="entry name" value="FRD_SDH_FAD_BINDING"/>
    <property type="match status" value="1"/>
</dbReference>
<comment type="similarity">
    <text evidence="3 19">Belongs to the FAD-dependent oxidoreductase 2 family. FRD/SDH subfamily.</text>
</comment>
<dbReference type="InterPro" id="IPR036188">
    <property type="entry name" value="FAD/NAD-bd_sf"/>
</dbReference>
<comment type="catalytic activity">
    <reaction evidence="16 19">
        <text>a quinone + succinate = fumarate + a quinol</text>
        <dbReference type="Rhea" id="RHEA:40523"/>
        <dbReference type="ChEBI" id="CHEBI:24646"/>
        <dbReference type="ChEBI" id="CHEBI:29806"/>
        <dbReference type="ChEBI" id="CHEBI:30031"/>
        <dbReference type="ChEBI" id="CHEBI:132124"/>
        <dbReference type="EC" id="1.3.5.1"/>
    </reaction>
</comment>
<feature type="binding site" evidence="18">
    <location>
        <begin position="11"/>
        <end position="16"/>
    </location>
    <ligand>
        <name>FAD</name>
        <dbReference type="ChEBI" id="CHEBI:57692"/>
    </ligand>
</feature>
<dbReference type="Gene3D" id="4.10.80.40">
    <property type="entry name" value="succinate dehydrogenase protein domain"/>
    <property type="match status" value="1"/>
</dbReference>
<evidence type="ECO:0000256" key="19">
    <source>
        <dbReference type="RuleBase" id="RU362050"/>
    </source>
</evidence>
<dbReference type="SUPFAM" id="SSF51905">
    <property type="entry name" value="FAD/NAD(P)-binding domain"/>
    <property type="match status" value="1"/>
</dbReference>
<evidence type="ECO:0000256" key="2">
    <source>
        <dbReference type="ARBA" id="ARBA00004413"/>
    </source>
</evidence>
<accession>A0A1K0FCV3</accession>
<feature type="binding site" evidence="18">
    <location>
        <position position="211"/>
    </location>
    <ligand>
        <name>FAD</name>
        <dbReference type="ChEBI" id="CHEBI:57692"/>
    </ligand>
</feature>
<dbReference type="Pfam" id="PF02910">
    <property type="entry name" value="Succ_DH_flav_C"/>
    <property type="match status" value="1"/>
</dbReference>
<dbReference type="SUPFAM" id="SSF56425">
    <property type="entry name" value="Succinate dehydrogenase/fumarate reductase flavoprotein, catalytic domain"/>
    <property type="match status" value="1"/>
</dbReference>
<sequence length="579" mass="63187">MSVSHDVVIVGAGGAGLRAAIAVAETDPRLSVALVSKVYPMRSHTVSAEGGAAGAIAADDSLDEHAYDTISGGDWLCDQDAVEAFVAEAPRELLRLEHWGCPWSREPDGHVAVRAFGGMKKKRTWFAADKTGFHLLHTLFQTSLKYPSITRYDEWYATRLIVDDGRVCGVVALELMSGLIETITGRSVVIATGGGGRVFPFTTNAAIKTGDGMALAYRAGAPLKDMEFVQYHPTGLPFTGILITEAARAEGGWLLNKDGYRYLQDYDLGRPAPGPVLRSMELGPRDRLSQAFVHEAAKGRTIGSPYGPVVHLDLRHLGEKVIDAKLPMVRELCRDYERIDPVHELVPVRPVVHYMMGGVHTDLDGATALAGLYAAGETACVSINGANRLGSNSLPECLVFGARAGQAAARHAAEARPPSAAVEAQGDDERRRLDEDLVRRGDSPDRISALRRQMQEILEDVAGIYRDGDSLTKATDKLRELRERAATAAIDDTSRRFNTERIAGLELAGMLELAECIVHSALRREESRGAHQRTDFPRRDDRKFLAHSLAHREPDGSPRISRLPVTITRWPPGERVYGR</sequence>
<evidence type="ECO:0000256" key="7">
    <source>
        <dbReference type="ARBA" id="ARBA00022448"/>
    </source>
</evidence>
<evidence type="ECO:0000256" key="12">
    <source>
        <dbReference type="ARBA" id="ARBA00022982"/>
    </source>
</evidence>
<dbReference type="Gene3D" id="3.90.700.10">
    <property type="entry name" value="Succinate dehydrogenase/fumarate reductase flavoprotein, catalytic domain"/>
    <property type="match status" value="1"/>
</dbReference>
<evidence type="ECO:0000313" key="24">
    <source>
        <dbReference type="Proteomes" id="UP000182486"/>
    </source>
</evidence>
<dbReference type="PIRSF" id="PIRSF000171">
    <property type="entry name" value="SDHA_APRA_LASPO"/>
    <property type="match status" value="1"/>
</dbReference>
<comment type="caution">
    <text evidence="23">The sequence shown here is derived from an EMBL/GenBank/DDBJ whole genome shotgun (WGS) entry which is preliminary data.</text>
</comment>
<dbReference type="SUPFAM" id="SSF46977">
    <property type="entry name" value="Succinate dehydrogenase/fumarate reductase flavoprotein C-terminal domain"/>
    <property type="match status" value="1"/>
</dbReference>
<evidence type="ECO:0000256" key="6">
    <source>
        <dbReference type="ARBA" id="ARBA00014044"/>
    </source>
</evidence>
<keyword evidence="14" id="KW-0472">Membrane</keyword>
<comment type="catalytic activity">
    <reaction evidence="15">
        <text>a menaquinone + succinate = a menaquinol + fumarate</text>
        <dbReference type="Rhea" id="RHEA:27834"/>
        <dbReference type="Rhea" id="RHEA-COMP:9537"/>
        <dbReference type="Rhea" id="RHEA-COMP:9539"/>
        <dbReference type="ChEBI" id="CHEBI:16374"/>
        <dbReference type="ChEBI" id="CHEBI:18151"/>
        <dbReference type="ChEBI" id="CHEBI:29806"/>
        <dbReference type="ChEBI" id="CHEBI:30031"/>
        <dbReference type="EC" id="1.3.5.1"/>
    </reaction>
</comment>
<evidence type="ECO:0000256" key="8">
    <source>
        <dbReference type="ARBA" id="ARBA00022475"/>
    </source>
</evidence>
<dbReference type="PANTHER" id="PTHR11632:SF82">
    <property type="entry name" value="FUMARATE REDUCTASE FLAVOPROTEIN SUBUNIT"/>
    <property type="match status" value="1"/>
</dbReference>
<keyword evidence="8" id="KW-1003">Cell membrane</keyword>
<dbReference type="RefSeq" id="WP_071808827.1">
    <property type="nucleotide sequence ID" value="NZ_MEIA01000465.1"/>
</dbReference>
<dbReference type="NCBIfam" id="NF006686">
    <property type="entry name" value="PRK09231.1"/>
    <property type="match status" value="1"/>
</dbReference>
<dbReference type="EC" id="1.3.5.1" evidence="5 19"/>
<dbReference type="GO" id="GO:0022900">
    <property type="term" value="P:electron transport chain"/>
    <property type="evidence" value="ECO:0007669"/>
    <property type="project" value="UniProtKB-UniRule"/>
</dbReference>
<feature type="binding site" evidence="18">
    <location>
        <begin position="393"/>
        <end position="394"/>
    </location>
    <ligand>
        <name>FAD</name>
        <dbReference type="ChEBI" id="CHEBI:57692"/>
    </ligand>
</feature>
<feature type="binding site" evidence="18">
    <location>
        <position position="244"/>
    </location>
    <ligand>
        <name>substrate</name>
    </ligand>
</feature>
<dbReference type="InterPro" id="IPR003952">
    <property type="entry name" value="FRD_SDH_FAD_BS"/>
</dbReference>
<evidence type="ECO:0000256" key="10">
    <source>
        <dbReference type="ARBA" id="ARBA00022741"/>
    </source>
</evidence>
<dbReference type="Proteomes" id="UP000182486">
    <property type="component" value="Unassembled WGS sequence"/>
</dbReference>
<dbReference type="InterPro" id="IPR015939">
    <property type="entry name" value="Fum_Rdtase/Succ_DH_flav-like_C"/>
</dbReference>
<evidence type="ECO:0000259" key="22">
    <source>
        <dbReference type="Pfam" id="PF02910"/>
    </source>
</evidence>
<dbReference type="EMBL" id="MEIA01000465">
    <property type="protein sequence ID" value="OJF10671.1"/>
    <property type="molecule type" value="Genomic_DNA"/>
</dbReference>
<comment type="subcellular location">
    <subcellularLocation>
        <location evidence="2">Cell membrane</location>
        <topology evidence="2">Peripheral membrane protein</topology>
        <orientation evidence="2">Cytoplasmic side</orientation>
    </subcellularLocation>
</comment>
<evidence type="ECO:0000256" key="4">
    <source>
        <dbReference type="ARBA" id="ARBA00011591"/>
    </source>
</evidence>
<evidence type="ECO:0000256" key="15">
    <source>
        <dbReference type="ARBA" id="ARBA00034412"/>
    </source>
</evidence>
<dbReference type="PANTHER" id="PTHR11632">
    <property type="entry name" value="SUCCINATE DEHYDROGENASE 2 FLAVOPROTEIN SUBUNIT"/>
    <property type="match status" value="1"/>
</dbReference>
<keyword evidence="10" id="KW-0547">Nucleotide-binding</keyword>